<dbReference type="GO" id="GO:0070681">
    <property type="term" value="P:glutaminyl-tRNAGln biosynthesis via transamidation"/>
    <property type="evidence" value="ECO:0007669"/>
    <property type="project" value="TreeGrafter"/>
</dbReference>
<reference evidence="2" key="1">
    <citation type="submission" date="2018-05" db="EMBL/GenBank/DDBJ databases">
        <authorList>
            <person name="Lanie J.A."/>
            <person name="Ng W.-L."/>
            <person name="Kazmierczak K.M."/>
            <person name="Andrzejewski T.M."/>
            <person name="Davidsen T.M."/>
            <person name="Wayne K.J."/>
            <person name="Tettelin H."/>
            <person name="Glass J.I."/>
            <person name="Rusch D."/>
            <person name="Podicherti R."/>
            <person name="Tsui H.-C.T."/>
            <person name="Winkler M.E."/>
        </authorList>
    </citation>
    <scope>NUCLEOTIDE SEQUENCE</scope>
</reference>
<proteinExistence type="inferred from homology"/>
<dbReference type="PANTHER" id="PTHR15004">
    <property type="entry name" value="GLUTAMYL-TRNA(GLN) AMIDOTRANSFERASE SUBUNIT C, MITOCHONDRIAL"/>
    <property type="match status" value="1"/>
</dbReference>
<gene>
    <name evidence="2" type="ORF">METZ01_LOCUS407788</name>
</gene>
<dbReference type="Gene3D" id="1.10.20.60">
    <property type="entry name" value="Glu-tRNAGln amidotransferase C subunit, N-terminal domain"/>
    <property type="match status" value="1"/>
</dbReference>
<sequence length="95" mass="10904">MSIDKSEVEKIAWLARLAIDKKDIASYCNELTDIVDLMEQMNSVDTADIAPLAHPLDLFSRLRIDKVTETDQRENFQENTVETKDGYYLVPKVID</sequence>
<dbReference type="InterPro" id="IPR036113">
    <property type="entry name" value="Asp/Glu-ADT_sf_sub_c"/>
</dbReference>
<dbReference type="GO" id="GO:0006450">
    <property type="term" value="P:regulation of translational fidelity"/>
    <property type="evidence" value="ECO:0007669"/>
    <property type="project" value="InterPro"/>
</dbReference>
<dbReference type="Pfam" id="PF02686">
    <property type="entry name" value="GatC"/>
    <property type="match status" value="1"/>
</dbReference>
<dbReference type="PANTHER" id="PTHR15004:SF0">
    <property type="entry name" value="GLUTAMYL-TRNA(GLN) AMIDOTRANSFERASE SUBUNIT C, MITOCHONDRIAL"/>
    <property type="match status" value="1"/>
</dbReference>
<feature type="domain" description="DED" evidence="1">
    <location>
        <begin position="1"/>
        <end position="70"/>
    </location>
</feature>
<dbReference type="InterPro" id="IPR001875">
    <property type="entry name" value="DED_dom"/>
</dbReference>
<name>A0A382W8D7_9ZZZZ</name>
<dbReference type="GO" id="GO:0042981">
    <property type="term" value="P:regulation of apoptotic process"/>
    <property type="evidence" value="ECO:0007669"/>
    <property type="project" value="InterPro"/>
</dbReference>
<accession>A0A382W8D7</accession>
<dbReference type="InterPro" id="IPR003837">
    <property type="entry name" value="GatC"/>
</dbReference>
<dbReference type="HAMAP" id="MF_00122">
    <property type="entry name" value="GatC"/>
    <property type="match status" value="1"/>
</dbReference>
<evidence type="ECO:0000313" key="2">
    <source>
        <dbReference type="EMBL" id="SVD54934.1"/>
    </source>
</evidence>
<dbReference type="EMBL" id="UINC01157763">
    <property type="protein sequence ID" value="SVD54934.1"/>
    <property type="molecule type" value="Genomic_DNA"/>
</dbReference>
<protein>
    <recommendedName>
        <fullName evidence="1">DED domain-containing protein</fullName>
    </recommendedName>
</protein>
<evidence type="ECO:0000259" key="1">
    <source>
        <dbReference type="PROSITE" id="PS50168"/>
    </source>
</evidence>
<dbReference type="SUPFAM" id="SSF141000">
    <property type="entry name" value="Glu-tRNAGln amidotransferase C subunit"/>
    <property type="match status" value="1"/>
</dbReference>
<dbReference type="PROSITE" id="PS50168">
    <property type="entry name" value="DED"/>
    <property type="match status" value="1"/>
</dbReference>
<organism evidence="2">
    <name type="scientific">marine metagenome</name>
    <dbReference type="NCBI Taxonomy" id="408172"/>
    <lineage>
        <taxon>unclassified sequences</taxon>
        <taxon>metagenomes</taxon>
        <taxon>ecological metagenomes</taxon>
    </lineage>
</organism>
<dbReference type="NCBIfam" id="TIGR00135">
    <property type="entry name" value="gatC"/>
    <property type="match status" value="1"/>
</dbReference>
<dbReference type="AlphaFoldDB" id="A0A382W8D7"/>